<dbReference type="OrthoDB" id="9794310at2"/>
<organism evidence="9 10">
    <name type="scientific">Alterirhizorhabdus solaris</name>
    <dbReference type="NCBI Taxonomy" id="2529389"/>
    <lineage>
        <taxon>Bacteria</taxon>
        <taxon>Pseudomonadati</taxon>
        <taxon>Pseudomonadota</taxon>
        <taxon>Alphaproteobacteria</taxon>
        <taxon>Sphingomonadales</taxon>
        <taxon>Rhizorhabdaceae</taxon>
        <taxon>Alterirhizorhabdus</taxon>
    </lineage>
</organism>
<comment type="catalytic activity">
    <reaction evidence="1">
        <text>GDP-alpha-D-mannose + H2O = alpha-D-mannose 1-phosphate + GMP + 2 H(+)</text>
        <dbReference type="Rhea" id="RHEA:27978"/>
        <dbReference type="ChEBI" id="CHEBI:15377"/>
        <dbReference type="ChEBI" id="CHEBI:15378"/>
        <dbReference type="ChEBI" id="CHEBI:57527"/>
        <dbReference type="ChEBI" id="CHEBI:58115"/>
        <dbReference type="ChEBI" id="CHEBI:58409"/>
    </reaction>
</comment>
<keyword evidence="5 9" id="KW-0378">Hydrolase</keyword>
<evidence type="ECO:0000256" key="5">
    <source>
        <dbReference type="ARBA" id="ARBA00022801"/>
    </source>
</evidence>
<reference evidence="9 10" key="1">
    <citation type="submission" date="2019-07" db="EMBL/GenBank/DDBJ databases">
        <title>Sphingomonas solaris sp. nov., isolated from a solar panel from Boston, Massachusetts.</title>
        <authorList>
            <person name="Tanner K."/>
            <person name="Pascual J."/>
            <person name="Mancuso C."/>
            <person name="Pereto J."/>
            <person name="Khalil A."/>
            <person name="Vilanova C."/>
        </authorList>
    </citation>
    <scope>NUCLEOTIDE SEQUENCE [LARGE SCALE GENOMIC DNA]</scope>
    <source>
        <strain evidence="9 10">R4DWN</strain>
    </source>
</reference>
<proteinExistence type="inferred from homology"/>
<evidence type="ECO:0000256" key="1">
    <source>
        <dbReference type="ARBA" id="ARBA00000847"/>
    </source>
</evidence>
<dbReference type="EMBL" id="VNIM01000123">
    <property type="protein sequence ID" value="TVV70464.1"/>
    <property type="molecule type" value="Genomic_DNA"/>
</dbReference>
<dbReference type="GO" id="GO:0006753">
    <property type="term" value="P:nucleoside phosphate metabolic process"/>
    <property type="evidence" value="ECO:0007669"/>
    <property type="project" value="TreeGrafter"/>
</dbReference>
<dbReference type="RefSeq" id="WP_145155292.1">
    <property type="nucleotide sequence ID" value="NZ_VNIM01000123.1"/>
</dbReference>
<dbReference type="InterPro" id="IPR015797">
    <property type="entry name" value="NUDIX_hydrolase-like_dom_sf"/>
</dbReference>
<evidence type="ECO:0000313" key="10">
    <source>
        <dbReference type="Proteomes" id="UP000318681"/>
    </source>
</evidence>
<comment type="similarity">
    <text evidence="3">Belongs to the Nudix hydrolase family. NudK subfamily.</text>
</comment>
<dbReference type="AlphaFoldDB" id="A0A558QTK4"/>
<dbReference type="PANTHER" id="PTHR11839:SF18">
    <property type="entry name" value="NUDIX HYDROLASE DOMAIN-CONTAINING PROTEIN"/>
    <property type="match status" value="1"/>
</dbReference>
<dbReference type="GO" id="GO:0019693">
    <property type="term" value="P:ribose phosphate metabolic process"/>
    <property type="evidence" value="ECO:0007669"/>
    <property type="project" value="TreeGrafter"/>
</dbReference>
<evidence type="ECO:0000313" key="9">
    <source>
        <dbReference type="EMBL" id="TVV70464.1"/>
    </source>
</evidence>
<protein>
    <recommendedName>
        <fullName evidence="4">GDP-mannose pyrophosphatase</fullName>
    </recommendedName>
    <alternativeName>
        <fullName evidence="6">GDP-mannose hydrolase</fullName>
    </alternativeName>
    <alternativeName>
        <fullName evidence="7">GDPMK</fullName>
    </alternativeName>
</protein>
<feature type="domain" description="Nudix hydrolase" evidence="8">
    <location>
        <begin position="31"/>
        <end position="166"/>
    </location>
</feature>
<name>A0A558QTK4_9SPHN</name>
<comment type="caution">
    <text evidence="9">The sequence shown here is derived from an EMBL/GenBank/DDBJ whole genome shotgun (WGS) entry which is preliminary data.</text>
</comment>
<dbReference type="Pfam" id="PF00293">
    <property type="entry name" value="NUDIX"/>
    <property type="match status" value="1"/>
</dbReference>
<dbReference type="Gene3D" id="3.90.79.10">
    <property type="entry name" value="Nucleoside Triphosphate Pyrophosphohydrolase"/>
    <property type="match status" value="1"/>
</dbReference>
<dbReference type="InterPro" id="IPR020084">
    <property type="entry name" value="NUDIX_hydrolase_CS"/>
</dbReference>
<sequence>MTHHDHDAPEETMWEGRFIVARRKGRWEYVGRTRGIQAAVIVAVADGHILLVEQYRVPIGQRCLELPAGLVGDEEEGEAVELAAARELEEETGYRPATVVSAGRFHSSPGMVSENFTLVIASGLEKVGDGGGVEGEDITVHRVPLSDIAGFVEAKRAEGVAVDVKLLLLLGAGMLRQAG</sequence>
<evidence type="ECO:0000256" key="3">
    <source>
        <dbReference type="ARBA" id="ARBA00007275"/>
    </source>
</evidence>
<evidence type="ECO:0000256" key="4">
    <source>
        <dbReference type="ARBA" id="ARBA00016377"/>
    </source>
</evidence>
<dbReference type="PANTHER" id="PTHR11839">
    <property type="entry name" value="UDP/ADP-SUGAR PYROPHOSPHATASE"/>
    <property type="match status" value="1"/>
</dbReference>
<accession>A0A558QTK4</accession>
<dbReference type="CDD" id="cd03424">
    <property type="entry name" value="NUDIX_ADPRase_Nudt5_UGPPase_Nudt14"/>
    <property type="match status" value="1"/>
</dbReference>
<evidence type="ECO:0000256" key="7">
    <source>
        <dbReference type="ARBA" id="ARBA00032272"/>
    </source>
</evidence>
<evidence type="ECO:0000256" key="2">
    <source>
        <dbReference type="ARBA" id="ARBA00001946"/>
    </source>
</evidence>
<dbReference type="GO" id="GO:0016787">
    <property type="term" value="F:hydrolase activity"/>
    <property type="evidence" value="ECO:0007669"/>
    <property type="project" value="UniProtKB-KW"/>
</dbReference>
<dbReference type="SUPFAM" id="SSF55811">
    <property type="entry name" value="Nudix"/>
    <property type="match status" value="1"/>
</dbReference>
<evidence type="ECO:0000259" key="8">
    <source>
        <dbReference type="PROSITE" id="PS51462"/>
    </source>
</evidence>
<gene>
    <name evidence="9" type="ORF">FOY91_19020</name>
</gene>
<dbReference type="PROSITE" id="PS51462">
    <property type="entry name" value="NUDIX"/>
    <property type="match status" value="1"/>
</dbReference>
<keyword evidence="10" id="KW-1185">Reference proteome</keyword>
<dbReference type="Proteomes" id="UP000318681">
    <property type="component" value="Unassembled WGS sequence"/>
</dbReference>
<comment type="cofactor">
    <cofactor evidence="2">
        <name>Mg(2+)</name>
        <dbReference type="ChEBI" id="CHEBI:18420"/>
    </cofactor>
</comment>
<dbReference type="InterPro" id="IPR000086">
    <property type="entry name" value="NUDIX_hydrolase_dom"/>
</dbReference>
<dbReference type="PROSITE" id="PS00893">
    <property type="entry name" value="NUDIX_BOX"/>
    <property type="match status" value="1"/>
</dbReference>
<evidence type="ECO:0000256" key="6">
    <source>
        <dbReference type="ARBA" id="ARBA00032162"/>
    </source>
</evidence>